<dbReference type="Pfam" id="PF00096">
    <property type="entry name" value="zf-C2H2"/>
    <property type="match status" value="2"/>
</dbReference>
<reference evidence="8 9" key="1">
    <citation type="submission" date="2024-05" db="EMBL/GenBank/DDBJ databases">
        <title>Culex pipiens pipiens assembly and annotation.</title>
        <authorList>
            <person name="Alout H."/>
            <person name="Durand T."/>
        </authorList>
    </citation>
    <scope>NUCLEOTIDE SEQUENCE [LARGE SCALE GENOMIC DNA]</scope>
    <source>
        <strain evidence="8">HA-2024</strain>
        <tissue evidence="8">Whole body</tissue>
    </source>
</reference>
<evidence type="ECO:0000256" key="4">
    <source>
        <dbReference type="ARBA" id="ARBA00022833"/>
    </source>
</evidence>
<feature type="domain" description="C2H2-type" evidence="7">
    <location>
        <begin position="224"/>
        <end position="251"/>
    </location>
</feature>
<gene>
    <name evidence="8" type="ORF">pipiens_004676</name>
</gene>
<dbReference type="GO" id="GO:0008270">
    <property type="term" value="F:zinc ion binding"/>
    <property type="evidence" value="ECO:0007669"/>
    <property type="project" value="UniProtKB-KW"/>
</dbReference>
<comment type="caution">
    <text evidence="8">The sequence shown here is derived from an EMBL/GenBank/DDBJ whole genome shotgun (WGS) entry which is preliminary data.</text>
</comment>
<keyword evidence="1" id="KW-0479">Metal-binding</keyword>
<evidence type="ECO:0000256" key="3">
    <source>
        <dbReference type="ARBA" id="ARBA00022771"/>
    </source>
</evidence>
<dbReference type="Gene3D" id="3.30.160.60">
    <property type="entry name" value="Classic Zinc Finger"/>
    <property type="match status" value="3"/>
</dbReference>
<evidence type="ECO:0000259" key="7">
    <source>
        <dbReference type="PROSITE" id="PS50157"/>
    </source>
</evidence>
<keyword evidence="2" id="KW-0677">Repeat</keyword>
<dbReference type="PROSITE" id="PS00028">
    <property type="entry name" value="ZINC_FINGER_C2H2_1"/>
    <property type="match status" value="5"/>
</dbReference>
<dbReference type="InterPro" id="IPR012934">
    <property type="entry name" value="Znf_AD"/>
</dbReference>
<dbReference type="AlphaFoldDB" id="A0ABD1CG77"/>
<dbReference type="Pfam" id="PF12874">
    <property type="entry name" value="zf-met"/>
    <property type="match status" value="1"/>
</dbReference>
<dbReference type="InterPro" id="IPR013087">
    <property type="entry name" value="Znf_C2H2_type"/>
</dbReference>
<proteinExistence type="predicted"/>
<dbReference type="PROSITE" id="PS50157">
    <property type="entry name" value="ZINC_FINGER_C2H2_2"/>
    <property type="match status" value="4"/>
</dbReference>
<name>A0ABD1CG77_CULPP</name>
<dbReference type="InterPro" id="IPR036236">
    <property type="entry name" value="Znf_C2H2_sf"/>
</dbReference>
<dbReference type="SMART" id="SM00868">
    <property type="entry name" value="zf-AD"/>
    <property type="match status" value="1"/>
</dbReference>
<evidence type="ECO:0000256" key="5">
    <source>
        <dbReference type="PROSITE-ProRule" id="PRU00042"/>
    </source>
</evidence>
<sequence>MDTVPYCAFCLRANPPNVEFYKHVVGCSTELRHSFQSMLGYDFQLADFSICKPCWKLMQLVQDFRLRCFKANTLVERIGQGLQSDDGWFSVKNLATIESVRMAIKDQVQQIGRVDLEELRTTEAAVDNDLTRERKGDLVLTIELGEVKIESEAETASDVTMVSAKDSPKDDGGDFQDDESNSQFSRTSLDVQECSKCNRLFGNIRAVKLHSLACGGQSETARFVTCHICSATFRHKEQLQVHLNVHESKTPYKCDCCKKAFACPKTRNIHQASCNKYILNCKHCDAQLPNNQRLVEHYRREHPGEQRHQCSQCDMRFTHRLTLLQHERRKHTAKLIEHTCPECGKQFSRERDLRSHIKYHQTRPHHCEICDLRFMSKTVLLDHVVKCHPEKSAEEGSKGVTEHERTVDKLKAMLQLPALPAVNGSMDNVRARFFYPPNQYPQKSALEYRPAKPESNIIVICARLEVPTRARNGEVSTPHQYRFGSSGFRV</sequence>
<dbReference type="PANTHER" id="PTHR24379:SF121">
    <property type="entry name" value="C2H2-TYPE DOMAIN-CONTAINING PROTEIN"/>
    <property type="match status" value="1"/>
</dbReference>
<keyword evidence="9" id="KW-1185">Reference proteome</keyword>
<evidence type="ECO:0000313" key="8">
    <source>
        <dbReference type="EMBL" id="KAL1375400.1"/>
    </source>
</evidence>
<dbReference type="PANTHER" id="PTHR24379">
    <property type="entry name" value="KRAB AND ZINC FINGER DOMAIN-CONTAINING"/>
    <property type="match status" value="1"/>
</dbReference>
<evidence type="ECO:0000256" key="1">
    <source>
        <dbReference type="ARBA" id="ARBA00022723"/>
    </source>
</evidence>
<feature type="domain" description="C2H2-type" evidence="7">
    <location>
        <begin position="279"/>
        <end position="307"/>
    </location>
</feature>
<evidence type="ECO:0000256" key="6">
    <source>
        <dbReference type="SAM" id="MobiDB-lite"/>
    </source>
</evidence>
<dbReference type="SUPFAM" id="SSF57667">
    <property type="entry name" value="beta-beta-alpha zinc fingers"/>
    <property type="match status" value="2"/>
</dbReference>
<feature type="domain" description="C2H2-type" evidence="7">
    <location>
        <begin position="338"/>
        <end position="365"/>
    </location>
</feature>
<accession>A0ABD1CG77</accession>
<evidence type="ECO:0000313" key="9">
    <source>
        <dbReference type="Proteomes" id="UP001562425"/>
    </source>
</evidence>
<organism evidence="8 9">
    <name type="scientific">Culex pipiens pipiens</name>
    <name type="common">Northern house mosquito</name>
    <dbReference type="NCBI Taxonomy" id="38569"/>
    <lineage>
        <taxon>Eukaryota</taxon>
        <taxon>Metazoa</taxon>
        <taxon>Ecdysozoa</taxon>
        <taxon>Arthropoda</taxon>
        <taxon>Hexapoda</taxon>
        <taxon>Insecta</taxon>
        <taxon>Pterygota</taxon>
        <taxon>Neoptera</taxon>
        <taxon>Endopterygota</taxon>
        <taxon>Diptera</taxon>
        <taxon>Nematocera</taxon>
        <taxon>Culicoidea</taxon>
        <taxon>Culicidae</taxon>
        <taxon>Culicinae</taxon>
        <taxon>Culicini</taxon>
        <taxon>Culex</taxon>
        <taxon>Culex</taxon>
    </lineage>
</organism>
<dbReference type="SMART" id="SM00355">
    <property type="entry name" value="ZnF_C2H2"/>
    <property type="match status" value="6"/>
</dbReference>
<feature type="domain" description="C2H2-type" evidence="7">
    <location>
        <begin position="308"/>
        <end position="336"/>
    </location>
</feature>
<keyword evidence="4" id="KW-0862">Zinc</keyword>
<dbReference type="EMBL" id="JBEHCU010012515">
    <property type="protein sequence ID" value="KAL1375400.1"/>
    <property type="molecule type" value="Genomic_DNA"/>
</dbReference>
<keyword evidence="3 5" id="KW-0863">Zinc-finger</keyword>
<evidence type="ECO:0000256" key="2">
    <source>
        <dbReference type="ARBA" id="ARBA00022737"/>
    </source>
</evidence>
<protein>
    <recommendedName>
        <fullName evidence="7">C2H2-type domain-containing protein</fullName>
    </recommendedName>
</protein>
<feature type="region of interest" description="Disordered" evidence="6">
    <location>
        <begin position="157"/>
        <end position="184"/>
    </location>
</feature>
<dbReference type="Proteomes" id="UP001562425">
    <property type="component" value="Unassembled WGS sequence"/>
</dbReference>